<protein>
    <recommendedName>
        <fullName evidence="3">G-type lectin S-receptor-like serine/threonine-protein kinase</fullName>
    </recommendedName>
</protein>
<evidence type="ECO:0008006" key="3">
    <source>
        <dbReference type="Google" id="ProtNLM"/>
    </source>
</evidence>
<proteinExistence type="predicted"/>
<name>A0A7J6WF62_THATH</name>
<reference evidence="1 2" key="1">
    <citation type="submission" date="2020-06" db="EMBL/GenBank/DDBJ databases">
        <title>Transcriptomic and genomic resources for Thalictrum thalictroides and T. hernandezii: Facilitating candidate gene discovery in an emerging model plant lineage.</title>
        <authorList>
            <person name="Arias T."/>
            <person name="Riano-Pachon D.M."/>
            <person name="Di Stilio V.S."/>
        </authorList>
    </citation>
    <scope>NUCLEOTIDE SEQUENCE [LARGE SCALE GENOMIC DNA]</scope>
    <source>
        <strain evidence="2">cv. WT478/WT964</strain>
        <tissue evidence="1">Leaves</tissue>
    </source>
</reference>
<dbReference type="OrthoDB" id="4062651at2759"/>
<keyword evidence="2" id="KW-1185">Reference proteome</keyword>
<dbReference type="Proteomes" id="UP000554482">
    <property type="component" value="Unassembled WGS sequence"/>
</dbReference>
<dbReference type="EMBL" id="JABWDY010017118">
    <property type="protein sequence ID" value="KAF5195583.1"/>
    <property type="molecule type" value="Genomic_DNA"/>
</dbReference>
<gene>
    <name evidence="1" type="ORF">FRX31_014830</name>
</gene>
<evidence type="ECO:0000313" key="1">
    <source>
        <dbReference type="EMBL" id="KAF5195583.1"/>
    </source>
</evidence>
<sequence>MLLHKEEAVDMLKAAIWCLQTDTTRRPSMSMVVSALEGLMDVDTISDYGFLTLIPMELPSEVHVLSENNVPGSTALLPSILSGPR</sequence>
<accession>A0A7J6WF62</accession>
<comment type="caution">
    <text evidence="1">The sequence shown here is derived from an EMBL/GenBank/DDBJ whole genome shotgun (WGS) entry which is preliminary data.</text>
</comment>
<evidence type="ECO:0000313" key="2">
    <source>
        <dbReference type="Proteomes" id="UP000554482"/>
    </source>
</evidence>
<dbReference type="AlphaFoldDB" id="A0A7J6WF62"/>
<organism evidence="1 2">
    <name type="scientific">Thalictrum thalictroides</name>
    <name type="common">Rue-anemone</name>
    <name type="synonym">Anemone thalictroides</name>
    <dbReference type="NCBI Taxonomy" id="46969"/>
    <lineage>
        <taxon>Eukaryota</taxon>
        <taxon>Viridiplantae</taxon>
        <taxon>Streptophyta</taxon>
        <taxon>Embryophyta</taxon>
        <taxon>Tracheophyta</taxon>
        <taxon>Spermatophyta</taxon>
        <taxon>Magnoliopsida</taxon>
        <taxon>Ranunculales</taxon>
        <taxon>Ranunculaceae</taxon>
        <taxon>Thalictroideae</taxon>
        <taxon>Thalictrum</taxon>
    </lineage>
</organism>